<dbReference type="Proteomes" id="UP000594003">
    <property type="component" value="Segment"/>
</dbReference>
<sequence>MCVTKYYFISNRVKERRDGSLMISTSMGLNHARKLAKKRFQMYGYKGKLINIYPFSVSNSKPIAI</sequence>
<keyword evidence="2" id="KW-1185">Reference proteome</keyword>
<evidence type="ECO:0000313" key="1">
    <source>
        <dbReference type="EMBL" id="QOR58890.1"/>
    </source>
</evidence>
<proteinExistence type="predicted"/>
<reference evidence="1 2" key="1">
    <citation type="submission" date="2020-07" db="EMBL/GenBank/DDBJ databases">
        <title>Taxonomic proposal: Crassvirales, a new order of highly abundant and diverse bacterial viruses.</title>
        <authorList>
            <person name="Shkoporov A.N."/>
            <person name="Stockdale S.R."/>
            <person name="Guerin E."/>
            <person name="Ross R.P."/>
            <person name="Hill C."/>
        </authorList>
    </citation>
    <scope>NUCLEOTIDE SEQUENCE [LARGE SCALE GENOMIC DNA]</scope>
</reference>
<dbReference type="KEGG" id="vg:65129373"/>
<accession>A0A7M1S0T3</accession>
<name>A0A7M1S0T3_9CAUD</name>
<evidence type="ECO:0000313" key="2">
    <source>
        <dbReference type="Proteomes" id="UP000594003"/>
    </source>
</evidence>
<dbReference type="EMBL" id="MT774384">
    <property type="protein sequence ID" value="QOR58890.1"/>
    <property type="molecule type" value="Genomic_DNA"/>
</dbReference>
<dbReference type="GeneID" id="65129373"/>
<protein>
    <submittedName>
        <fullName evidence="1">Uncharacterized protein</fullName>
    </submittedName>
</protein>
<dbReference type="RefSeq" id="YP_010111048.1">
    <property type="nucleotide sequence ID" value="NC_055877.1"/>
</dbReference>
<organism evidence="1 2">
    <name type="scientific">uncultured phage cr8_1</name>
    <dbReference type="NCBI Taxonomy" id="2772068"/>
    <lineage>
        <taxon>Viruses</taxon>
        <taxon>Duplodnaviria</taxon>
        <taxon>Heunggongvirae</taxon>
        <taxon>Uroviricota</taxon>
        <taxon>Caudoviricetes</taxon>
        <taxon>Crassvirales</taxon>
        <taxon>Intestiviridae</taxon>
        <taxon>Obtuvirinae</taxon>
        <taxon>Fohxhuevirus</taxon>
        <taxon>Fohxhuevirus gastrointestinalis</taxon>
    </lineage>
</organism>